<sequence>MTRLALLMFSIVSVTFMGVAIVAALVAGLDTLTPIVVAAALGLVAAIPASWLLARRLADA</sequence>
<proteinExistence type="predicted"/>
<evidence type="ECO:0000256" key="1">
    <source>
        <dbReference type="SAM" id="Phobius"/>
    </source>
</evidence>
<gene>
    <name evidence="2" type="ORF">CCR87_09690</name>
</gene>
<comment type="caution">
    <text evidence="2">The sequence shown here is derived from an EMBL/GenBank/DDBJ whole genome shotgun (WGS) entry which is preliminary data.</text>
</comment>
<feature type="transmembrane region" description="Helical" evidence="1">
    <location>
        <begin position="7"/>
        <end position="29"/>
    </location>
</feature>
<dbReference type="EMBL" id="NHSD01000262">
    <property type="protein sequence ID" value="MBK5927593.1"/>
    <property type="molecule type" value="Genomic_DNA"/>
</dbReference>
<accession>A0A934TL39</accession>
<name>A0A934TL39_9RHOB</name>
<dbReference type="Proteomes" id="UP000706333">
    <property type="component" value="Unassembled WGS sequence"/>
</dbReference>
<dbReference type="RefSeq" id="WP_201157353.1">
    <property type="nucleotide sequence ID" value="NZ_NHSD01000262.1"/>
</dbReference>
<reference evidence="2" key="2">
    <citation type="journal article" date="2020" name="Microorganisms">
        <title>Osmotic Adaptation and Compatible Solute Biosynthesis of Phototrophic Bacteria as Revealed from Genome Analyses.</title>
        <authorList>
            <person name="Imhoff J.F."/>
            <person name="Rahn T."/>
            <person name="Kunzel S."/>
            <person name="Keller A."/>
            <person name="Neulinger S.C."/>
        </authorList>
    </citation>
    <scope>NUCLEOTIDE SEQUENCE</scope>
    <source>
        <strain evidence="2">LMG 28126</strain>
    </source>
</reference>
<keyword evidence="1" id="KW-0812">Transmembrane</keyword>
<reference evidence="2" key="1">
    <citation type="submission" date="2017-05" db="EMBL/GenBank/DDBJ databases">
        <authorList>
            <person name="Imhoff J.F."/>
            <person name="Rahn T."/>
            <person name="Kuenzel S."/>
            <person name="Neulinger S.C."/>
        </authorList>
    </citation>
    <scope>NUCLEOTIDE SEQUENCE</scope>
    <source>
        <strain evidence="2">LMG 28126</strain>
    </source>
</reference>
<keyword evidence="1" id="KW-1133">Transmembrane helix</keyword>
<organism evidence="2 3">
    <name type="scientific">Rhodobaculum claviforme</name>
    <dbReference type="NCBI Taxonomy" id="1549854"/>
    <lineage>
        <taxon>Bacteria</taxon>
        <taxon>Pseudomonadati</taxon>
        <taxon>Pseudomonadota</taxon>
        <taxon>Alphaproteobacteria</taxon>
        <taxon>Rhodobacterales</taxon>
        <taxon>Paracoccaceae</taxon>
        <taxon>Rhodobaculum</taxon>
    </lineage>
</organism>
<dbReference type="AlphaFoldDB" id="A0A934TL39"/>
<keyword evidence="3" id="KW-1185">Reference proteome</keyword>
<keyword evidence="1" id="KW-0472">Membrane</keyword>
<evidence type="ECO:0000313" key="3">
    <source>
        <dbReference type="Proteomes" id="UP000706333"/>
    </source>
</evidence>
<evidence type="ECO:0000313" key="2">
    <source>
        <dbReference type="EMBL" id="MBK5927593.1"/>
    </source>
</evidence>
<feature type="transmembrane region" description="Helical" evidence="1">
    <location>
        <begin position="35"/>
        <end position="54"/>
    </location>
</feature>
<protein>
    <submittedName>
        <fullName evidence="2">CTP synthetase</fullName>
    </submittedName>
</protein>